<proteinExistence type="predicted"/>
<gene>
    <name evidence="1" type="ORF">CDG68_09715</name>
</gene>
<accession>A0A3G2T113</accession>
<evidence type="ECO:0000313" key="2">
    <source>
        <dbReference type="Proteomes" id="UP000279962"/>
    </source>
</evidence>
<protein>
    <submittedName>
        <fullName evidence="1">Uncharacterized protein</fullName>
    </submittedName>
</protein>
<evidence type="ECO:0000313" key="1">
    <source>
        <dbReference type="EMBL" id="AYO53893.1"/>
    </source>
</evidence>
<sequence length="59" mass="6892">MIHKTVFYLGHSKNMGTFPIKSIVLIDTSKLKIKLIFNKNNHSATIALQKFMCKFYLKF</sequence>
<reference evidence="1 2" key="1">
    <citation type="submission" date="2018-10" db="EMBL/GenBank/DDBJ databases">
        <title>The complete genome of Acinetobacter wuhouensis strain WCHAW010062.</title>
        <authorList>
            <person name="Hu Y."/>
            <person name="Long H."/>
            <person name="Feng Y."/>
            <person name="Zong Z."/>
        </authorList>
    </citation>
    <scope>NUCLEOTIDE SEQUENCE [LARGE SCALE GENOMIC DNA]</scope>
    <source>
        <strain evidence="1 2">WCHAW010062</strain>
    </source>
</reference>
<dbReference type="AlphaFoldDB" id="A0A3G2T113"/>
<organism evidence="1 2">
    <name type="scientific">Acinetobacter wuhouensis</name>
    <dbReference type="NCBI Taxonomy" id="1879050"/>
    <lineage>
        <taxon>Bacteria</taxon>
        <taxon>Pseudomonadati</taxon>
        <taxon>Pseudomonadota</taxon>
        <taxon>Gammaproteobacteria</taxon>
        <taxon>Moraxellales</taxon>
        <taxon>Moraxellaceae</taxon>
        <taxon>Acinetobacter</taxon>
    </lineage>
</organism>
<dbReference type="EMBL" id="CP033133">
    <property type="protein sequence ID" value="AYO53893.1"/>
    <property type="molecule type" value="Genomic_DNA"/>
</dbReference>
<name>A0A3G2T113_9GAMM</name>
<dbReference type="Proteomes" id="UP000279962">
    <property type="component" value="Chromosome"/>
</dbReference>